<keyword evidence="3" id="KW-0997">Cell inner membrane</keyword>
<sequence length="431" mass="44976">MSIDPIAVGILIGGFAVLILLRIPIALALALAAVFEAFYLDLPLPIVGQRMVAGLDIFALLAIPFFILGGEIMAAGGISRRLIAFASLFVGWLRGGLAMINIGSSTFFGALSGSSVADVSAIGSATIPMMKQKGYDADYAVCVTITGAAQAVMIPPSHNLVIFSMAAGGVSIGALFVAGIVPGLLIGLSLLVLAYLLAVRRGYPKETLVPVSEVPRIVWEGLLSLLMPVIILGGILSGIFTATESAAIGCVYAFFLTFFVYRDIPLSGFIPILQRTARTLGIVLFIIAAAGAFGYFLTFLQVPEAVTQALLGLSDNKIVILLVINLLLLALGAVMDMAPLILIMTPILLPVATSIGMDPVQFGIMLLLNLAIGLITPPVGNVLFVGAAIGQISIEKVSRALPVFLVPMLLVLLLITFLPQLSLALPGLLGL</sequence>
<name>A0A2U9Q0R5_MYCSE</name>
<dbReference type="EMBL" id="CP027541">
    <property type="protein sequence ID" value="AWT57659.1"/>
    <property type="molecule type" value="Genomic_DNA"/>
</dbReference>
<evidence type="ECO:0000256" key="6">
    <source>
        <dbReference type="ARBA" id="ARBA00023136"/>
    </source>
</evidence>
<protein>
    <submittedName>
        <fullName evidence="9">Trap dicarboxylate transporter, dctm subunit</fullName>
    </submittedName>
</protein>
<evidence type="ECO:0000256" key="5">
    <source>
        <dbReference type="ARBA" id="ARBA00022989"/>
    </source>
</evidence>
<organism evidence="9 10">
    <name type="scientific">Mycolicibacterium smegmatis (strain MKD8)</name>
    <name type="common">Mycobacterium smegmatis</name>
    <dbReference type="NCBI Taxonomy" id="1214915"/>
    <lineage>
        <taxon>Bacteria</taxon>
        <taxon>Bacillati</taxon>
        <taxon>Actinomycetota</taxon>
        <taxon>Actinomycetes</taxon>
        <taxon>Mycobacteriales</taxon>
        <taxon>Mycobacteriaceae</taxon>
        <taxon>Mycolicibacterium</taxon>
    </lineage>
</organism>
<gene>
    <name evidence="9" type="ORF">D806_067280</name>
</gene>
<proteinExistence type="predicted"/>
<dbReference type="Proteomes" id="UP000011200">
    <property type="component" value="Chromosome"/>
</dbReference>
<evidence type="ECO:0000259" key="8">
    <source>
        <dbReference type="Pfam" id="PF06808"/>
    </source>
</evidence>
<keyword evidence="6 7" id="KW-0472">Membrane</keyword>
<dbReference type="PANTHER" id="PTHR33362">
    <property type="entry name" value="SIALIC ACID TRAP TRANSPORTER PERMEASE PROTEIN SIAT-RELATED"/>
    <property type="match status" value="1"/>
</dbReference>
<dbReference type="PANTHER" id="PTHR33362:SF2">
    <property type="entry name" value="TRAP TRANSPORTER LARGE PERMEASE PROTEIN"/>
    <property type="match status" value="1"/>
</dbReference>
<feature type="transmembrane region" description="Helical" evidence="7">
    <location>
        <begin position="246"/>
        <end position="264"/>
    </location>
</feature>
<dbReference type="NCBIfam" id="TIGR00786">
    <property type="entry name" value="dctM"/>
    <property type="match status" value="1"/>
</dbReference>
<evidence type="ECO:0000256" key="3">
    <source>
        <dbReference type="ARBA" id="ARBA00022519"/>
    </source>
</evidence>
<reference evidence="10" key="2">
    <citation type="submission" date="2018-03" db="EMBL/GenBank/DDBJ databases">
        <authorList>
            <person name="Derbyshire K."/>
            <person name="Gray T.A."/>
            <person name="Champion M."/>
        </authorList>
    </citation>
    <scope>NUCLEOTIDE SEQUENCE [LARGE SCALE GENOMIC DNA]</scope>
    <source>
        <strain evidence="10">MKD8</strain>
    </source>
</reference>
<feature type="transmembrane region" description="Helical" evidence="7">
    <location>
        <begin position="401"/>
        <end position="421"/>
    </location>
</feature>
<dbReference type="GO" id="GO:0005886">
    <property type="term" value="C:plasma membrane"/>
    <property type="evidence" value="ECO:0007669"/>
    <property type="project" value="UniProtKB-SubCell"/>
</dbReference>
<feature type="transmembrane region" description="Helical" evidence="7">
    <location>
        <begin position="82"/>
        <end position="100"/>
    </location>
</feature>
<feature type="transmembrane region" description="Helical" evidence="7">
    <location>
        <begin position="318"/>
        <end position="335"/>
    </location>
</feature>
<dbReference type="RefSeq" id="WP_003898268.1">
    <property type="nucleotide sequence ID" value="NZ_CP027541.1"/>
</dbReference>
<evidence type="ECO:0000256" key="7">
    <source>
        <dbReference type="SAM" id="Phobius"/>
    </source>
</evidence>
<dbReference type="PIRSF" id="PIRSF006066">
    <property type="entry name" value="HI0050"/>
    <property type="match status" value="1"/>
</dbReference>
<evidence type="ECO:0000313" key="9">
    <source>
        <dbReference type="EMBL" id="AWT57659.1"/>
    </source>
</evidence>
<reference evidence="9 10" key="1">
    <citation type="journal article" date="2013" name="Genome Announc.">
        <title>Draft genome sequence of MKD8, a conjugal recipient Mycobacterium smegmatis strain.</title>
        <authorList>
            <person name="Gray T.A."/>
            <person name="Palumbo M.J."/>
            <person name="Derbyshire K.M."/>
        </authorList>
    </citation>
    <scope>NUCLEOTIDE SEQUENCE [LARGE SCALE GENOMIC DNA]</scope>
    <source>
        <strain evidence="9 10">MKD8</strain>
    </source>
</reference>
<comment type="subcellular location">
    <subcellularLocation>
        <location evidence="1">Cell inner membrane</location>
        <topology evidence="1">Multi-pass membrane protein</topology>
    </subcellularLocation>
</comment>
<evidence type="ECO:0000256" key="2">
    <source>
        <dbReference type="ARBA" id="ARBA00022475"/>
    </source>
</evidence>
<dbReference type="InterPro" id="IPR010656">
    <property type="entry name" value="DctM"/>
</dbReference>
<dbReference type="InterPro" id="IPR004681">
    <property type="entry name" value="TRAP_DctM"/>
</dbReference>
<dbReference type="AlphaFoldDB" id="A0A2U9Q0R5"/>
<keyword evidence="2" id="KW-1003">Cell membrane</keyword>
<dbReference type="Pfam" id="PF06808">
    <property type="entry name" value="DctM"/>
    <property type="match status" value="1"/>
</dbReference>
<evidence type="ECO:0000313" key="10">
    <source>
        <dbReference type="Proteomes" id="UP000011200"/>
    </source>
</evidence>
<feature type="transmembrane region" description="Helical" evidence="7">
    <location>
        <begin position="7"/>
        <end position="39"/>
    </location>
</feature>
<evidence type="ECO:0000256" key="1">
    <source>
        <dbReference type="ARBA" id="ARBA00004429"/>
    </source>
</evidence>
<dbReference type="GeneID" id="93461422"/>
<feature type="transmembrane region" description="Helical" evidence="7">
    <location>
        <begin position="276"/>
        <end position="298"/>
    </location>
</feature>
<keyword evidence="5 7" id="KW-1133">Transmembrane helix</keyword>
<feature type="transmembrane region" description="Helical" evidence="7">
    <location>
        <begin position="170"/>
        <end position="197"/>
    </location>
</feature>
<feature type="domain" description="TRAP C4-dicarboxylate transport system permease DctM subunit" evidence="8">
    <location>
        <begin position="13"/>
        <end position="421"/>
    </location>
</feature>
<feature type="transmembrane region" description="Helical" evidence="7">
    <location>
        <begin position="363"/>
        <end position="389"/>
    </location>
</feature>
<keyword evidence="4 7" id="KW-0812">Transmembrane</keyword>
<feature type="transmembrane region" description="Helical" evidence="7">
    <location>
        <begin position="51"/>
        <end position="70"/>
    </location>
</feature>
<feature type="transmembrane region" description="Helical" evidence="7">
    <location>
        <begin position="217"/>
        <end position="240"/>
    </location>
</feature>
<feature type="transmembrane region" description="Helical" evidence="7">
    <location>
        <begin position="139"/>
        <end position="158"/>
    </location>
</feature>
<dbReference type="GO" id="GO:0022857">
    <property type="term" value="F:transmembrane transporter activity"/>
    <property type="evidence" value="ECO:0007669"/>
    <property type="project" value="TreeGrafter"/>
</dbReference>
<accession>A0A2U9Q0R5</accession>
<evidence type="ECO:0000256" key="4">
    <source>
        <dbReference type="ARBA" id="ARBA00022692"/>
    </source>
</evidence>